<dbReference type="HAMAP" id="MF_00770">
    <property type="entry name" value="RhaD"/>
    <property type="match status" value="1"/>
</dbReference>
<gene>
    <name evidence="6 9" type="primary">rhaD</name>
    <name evidence="9" type="ORF">K6958_10715</name>
</gene>
<evidence type="ECO:0000256" key="5">
    <source>
        <dbReference type="ARBA" id="ARBA00023308"/>
    </source>
</evidence>
<dbReference type="Gene3D" id="3.40.225.10">
    <property type="entry name" value="Class II aldolase/adducin N-terminal domain"/>
    <property type="match status" value="1"/>
</dbReference>
<dbReference type="NCBIfam" id="NF002963">
    <property type="entry name" value="PRK03634.1"/>
    <property type="match status" value="1"/>
</dbReference>
<comment type="subcellular location">
    <subcellularLocation>
        <location evidence="6">Cytoplasm</location>
    </subcellularLocation>
</comment>
<keyword evidence="4 6" id="KW-0456">Lyase</keyword>
<dbReference type="EC" id="4.1.2.19" evidence="6 7"/>
<proteinExistence type="inferred from homology"/>
<comment type="pathway">
    <text evidence="6">Carbohydrate degradation; L-rhamnose degradation; glycerone phosphate from L-rhamnose: step 3/3.</text>
</comment>
<dbReference type="Pfam" id="PF00596">
    <property type="entry name" value="Aldolase_II"/>
    <property type="match status" value="1"/>
</dbReference>
<dbReference type="SMART" id="SM01007">
    <property type="entry name" value="Aldolase_II"/>
    <property type="match status" value="1"/>
</dbReference>
<protein>
    <recommendedName>
        <fullName evidence="6 7">Rhamnulose-1-phosphate aldolase</fullName>
        <ecNumber evidence="6 7">4.1.2.19</ecNumber>
    </recommendedName>
</protein>
<dbReference type="InterPro" id="IPR001303">
    <property type="entry name" value="Aldolase_II/adducin_N"/>
</dbReference>
<dbReference type="InterPro" id="IPR013447">
    <property type="entry name" value="Rhamnulose-1-P_Aldolase"/>
</dbReference>
<keyword evidence="5 6" id="KW-0684">Rhamnose metabolism</keyword>
<evidence type="ECO:0000256" key="4">
    <source>
        <dbReference type="ARBA" id="ARBA00023239"/>
    </source>
</evidence>
<comment type="cofactor">
    <cofactor evidence="6">
        <name>Zn(2+)</name>
        <dbReference type="ChEBI" id="CHEBI:29105"/>
    </cofactor>
    <text evidence="6">Binds 1 zinc ion per subunit.</text>
</comment>
<evidence type="ECO:0000256" key="3">
    <source>
        <dbReference type="ARBA" id="ARBA00022833"/>
    </source>
</evidence>
<evidence type="ECO:0000256" key="6">
    <source>
        <dbReference type="HAMAP-Rule" id="MF_00770"/>
    </source>
</evidence>
<sequence length="280" mass="30746">MQSILSSWFVQGMVKATSDMWLKGWDERNGGNVTMRLLPEEVAAFEQDFVAEPRCIELSRPAPALANDWFIVTGSGKFFRNVQLDPADCLALLQVDEKGLSYKIHWGLVNGGVPTSELASHFQSHSVRKQLTNGADRVIMHCHATNFMALSYVVELDSARFTRLLWEGSTECLVVFPDGVGIVPWMVPGTDEIGDATAQQMQAHSLVMWPFHGIFGAGPTLDETFGLIDTAEKSSEVLVKVISMGGLRQSITTEQLVALGKRFNVNPWQAALDTGPAHVA</sequence>
<reference evidence="9" key="1">
    <citation type="submission" date="2021-09" db="EMBL/GenBank/DDBJ databases">
        <title>First case of bloodstream infection caused by Mixta hanseatica sp. nov., a member of the Erwiniaceae family.</title>
        <authorList>
            <person name="Both A."/>
            <person name="Huang J."/>
            <person name="Wenzel P."/>
            <person name="Aepfelbacher M."/>
            <person name="Rohde H."/>
            <person name="Christner M."/>
            <person name="Hentschke M."/>
        </authorList>
    </citation>
    <scope>NUCLEOTIDE SEQUENCE</scope>
    <source>
        <strain evidence="9">X22927</strain>
    </source>
</reference>
<comment type="catalytic activity">
    <reaction evidence="6">
        <text>L-rhamnulose 1-phosphate = (S)-lactaldehyde + dihydroxyacetone phosphate</text>
        <dbReference type="Rhea" id="RHEA:19689"/>
        <dbReference type="ChEBI" id="CHEBI:18041"/>
        <dbReference type="ChEBI" id="CHEBI:57642"/>
        <dbReference type="ChEBI" id="CHEBI:58313"/>
        <dbReference type="EC" id="4.1.2.19"/>
    </reaction>
</comment>
<evidence type="ECO:0000256" key="1">
    <source>
        <dbReference type="ARBA" id="ARBA00022490"/>
    </source>
</evidence>
<keyword evidence="1 6" id="KW-0963">Cytoplasm</keyword>
<feature type="active site" evidence="6">
    <location>
        <position position="117"/>
    </location>
</feature>
<feature type="binding site" evidence="6">
    <location>
        <position position="141"/>
    </location>
    <ligand>
        <name>Zn(2+)</name>
        <dbReference type="ChEBI" id="CHEBI:29105"/>
    </ligand>
</feature>
<dbReference type="SUPFAM" id="SSF53639">
    <property type="entry name" value="AraD/HMP-PK domain-like"/>
    <property type="match status" value="1"/>
</dbReference>
<dbReference type="InterPro" id="IPR050197">
    <property type="entry name" value="Aldolase_class_II_sugar_metab"/>
</dbReference>
<accession>A0ABY4R3M9</accession>
<keyword evidence="10" id="KW-1185">Reference proteome</keyword>
<comment type="function">
    <text evidence="6">Catalyzes the reversible cleavage of L-rhamnulose-1-phosphate to dihydroxyacetone phosphate (DHAP) and L-lactaldehyde.</text>
</comment>
<keyword evidence="2 6" id="KW-0479">Metal-binding</keyword>
<evidence type="ECO:0000256" key="7">
    <source>
        <dbReference type="NCBIfam" id="TIGR02624"/>
    </source>
</evidence>
<dbReference type="GO" id="GO:0008994">
    <property type="term" value="F:rhamnulose-1-phosphate aldolase activity"/>
    <property type="evidence" value="ECO:0007669"/>
    <property type="project" value="UniProtKB-EC"/>
</dbReference>
<comment type="similarity">
    <text evidence="6">Belongs to the aldolase class II family. RhaD subfamily.</text>
</comment>
<evidence type="ECO:0000313" key="9">
    <source>
        <dbReference type="EMBL" id="UQY42434.1"/>
    </source>
</evidence>
<dbReference type="PANTHER" id="PTHR22789">
    <property type="entry name" value="FUCULOSE PHOSPHATE ALDOLASE"/>
    <property type="match status" value="1"/>
</dbReference>
<dbReference type="Proteomes" id="UP001056635">
    <property type="component" value="Chromosome"/>
</dbReference>
<dbReference type="PANTHER" id="PTHR22789:SF16">
    <property type="entry name" value="RHAMNULOSE-1-PHOSPHATE ALDOLASE"/>
    <property type="match status" value="1"/>
</dbReference>
<feature type="domain" description="Class II aldolase/adducin N-terminal" evidence="8">
    <location>
        <begin position="11"/>
        <end position="239"/>
    </location>
</feature>
<comment type="subunit">
    <text evidence="6">Homotetramer.</text>
</comment>
<keyword evidence="3 6" id="KW-0862">Zinc</keyword>
<evidence type="ECO:0000259" key="8">
    <source>
        <dbReference type="SMART" id="SM01007"/>
    </source>
</evidence>
<organism evidence="9 10">
    <name type="scientific">Mixta hanseatica</name>
    <dbReference type="NCBI Taxonomy" id="2872648"/>
    <lineage>
        <taxon>Bacteria</taxon>
        <taxon>Pseudomonadati</taxon>
        <taxon>Pseudomonadota</taxon>
        <taxon>Gammaproteobacteria</taxon>
        <taxon>Enterobacterales</taxon>
        <taxon>Erwiniaceae</taxon>
        <taxon>Mixta</taxon>
    </lineage>
</organism>
<dbReference type="EMBL" id="CP082904">
    <property type="protein sequence ID" value="UQY42434.1"/>
    <property type="molecule type" value="Genomic_DNA"/>
</dbReference>
<feature type="binding site" evidence="6">
    <location>
        <position position="143"/>
    </location>
    <ligand>
        <name>Zn(2+)</name>
        <dbReference type="ChEBI" id="CHEBI:29105"/>
    </ligand>
</feature>
<evidence type="ECO:0000256" key="2">
    <source>
        <dbReference type="ARBA" id="ARBA00022723"/>
    </source>
</evidence>
<name>A0ABY4R3M9_9GAMM</name>
<dbReference type="RefSeq" id="WP_249891100.1">
    <property type="nucleotide sequence ID" value="NZ_CP082904.1"/>
</dbReference>
<dbReference type="InterPro" id="IPR036409">
    <property type="entry name" value="Aldolase_II/adducin_N_sf"/>
</dbReference>
<evidence type="ECO:0000313" key="10">
    <source>
        <dbReference type="Proteomes" id="UP001056635"/>
    </source>
</evidence>
<dbReference type="NCBIfam" id="TIGR02624">
    <property type="entry name" value="rhamnu_1P_ald"/>
    <property type="match status" value="1"/>
</dbReference>
<feature type="binding site" evidence="6">
    <location>
        <position position="212"/>
    </location>
    <ligand>
        <name>Zn(2+)</name>
        <dbReference type="ChEBI" id="CHEBI:29105"/>
    </ligand>
</feature>